<gene>
    <name evidence="1" type="ORF">FHS27_003401</name>
</gene>
<keyword evidence="2" id="KW-1185">Reference proteome</keyword>
<comment type="caution">
    <text evidence="1">The sequence shown here is derived from an EMBL/GenBank/DDBJ whole genome shotgun (WGS) entry which is preliminary data.</text>
</comment>
<dbReference type="Proteomes" id="UP000536179">
    <property type="component" value="Unassembled WGS sequence"/>
</dbReference>
<protein>
    <submittedName>
        <fullName evidence="1">Uncharacterized protein</fullName>
    </submittedName>
</protein>
<reference evidence="1 2" key="1">
    <citation type="submission" date="2020-08" db="EMBL/GenBank/DDBJ databases">
        <title>Genomic Encyclopedia of Type Strains, Phase III (KMG-III): the genomes of soil and plant-associated and newly described type strains.</title>
        <authorList>
            <person name="Whitman W."/>
        </authorList>
    </citation>
    <scope>NUCLEOTIDE SEQUENCE [LARGE SCALE GENOMIC DNA]</scope>
    <source>
        <strain evidence="1 2">CECT 8075</strain>
    </source>
</reference>
<dbReference type="AlphaFoldDB" id="A0A7W5H745"/>
<proteinExistence type="predicted"/>
<evidence type="ECO:0000313" key="2">
    <source>
        <dbReference type="Proteomes" id="UP000536179"/>
    </source>
</evidence>
<accession>A0A7W5H745</accession>
<organism evidence="1 2">
    <name type="scientific">Aporhodopirellula rubra</name>
    <dbReference type="NCBI Taxonomy" id="980271"/>
    <lineage>
        <taxon>Bacteria</taxon>
        <taxon>Pseudomonadati</taxon>
        <taxon>Planctomycetota</taxon>
        <taxon>Planctomycetia</taxon>
        <taxon>Pirellulales</taxon>
        <taxon>Pirellulaceae</taxon>
        <taxon>Aporhodopirellula</taxon>
    </lineage>
</organism>
<dbReference type="EMBL" id="JACHXU010000011">
    <property type="protein sequence ID" value="MBB3207576.1"/>
    <property type="molecule type" value="Genomic_DNA"/>
</dbReference>
<name>A0A7W5H745_9BACT</name>
<sequence length="124" mass="13842">MQTRPQHLYPQQARRADRTFAGAVKPRLMHQAKMKGLKGRHKKRFPLQITKGCVGPPGLSASLTWFRGLAPPAVVVSALRAFRCACFSVRVLFGARAQRERSSVRRFRVHPQSLAATRVVIPGT</sequence>
<evidence type="ECO:0000313" key="1">
    <source>
        <dbReference type="EMBL" id="MBB3207576.1"/>
    </source>
</evidence>